<evidence type="ECO:0000256" key="3">
    <source>
        <dbReference type="ARBA" id="ARBA00022833"/>
    </source>
</evidence>
<comment type="function">
    <text evidence="4">D-aminoacyl-tRNA deacylase with broad substrate specificity. By recycling D-aminoacyl-tRNA to D-amino acids and free tRNA molecules, this enzyme counteracts the toxicity associated with the formation of D-aminoacyl-tRNA entities in vivo.</text>
</comment>
<evidence type="ECO:0000313" key="6">
    <source>
        <dbReference type="Proteomes" id="UP000288215"/>
    </source>
</evidence>
<dbReference type="GO" id="GO:0051499">
    <property type="term" value="F:D-aminoacyl-tRNA deacylase activity"/>
    <property type="evidence" value="ECO:0007669"/>
    <property type="project" value="UniProtKB-UniRule"/>
</dbReference>
<dbReference type="Pfam" id="PF04414">
    <property type="entry name" value="tRNA_deacylase"/>
    <property type="match status" value="1"/>
</dbReference>
<comment type="caution">
    <text evidence="5">The sequence shown here is derived from an EMBL/GenBank/DDBJ whole genome shotgun (WGS) entry which is preliminary data.</text>
</comment>
<dbReference type="InterPro" id="IPR018033">
    <property type="entry name" value="Deacylase_DtdA_archaea"/>
</dbReference>
<dbReference type="InterPro" id="IPR007508">
    <property type="entry name" value="DtdA"/>
</dbReference>
<dbReference type="EMBL" id="RXGA01000003">
    <property type="protein sequence ID" value="RWX72831.1"/>
    <property type="molecule type" value="Genomic_DNA"/>
</dbReference>
<organism evidence="5 6">
    <name type="scientific">Methanosuratincola subterraneus</name>
    <dbReference type="NCBI Taxonomy" id="2593994"/>
    <lineage>
        <taxon>Archaea</taxon>
        <taxon>Thermoproteota</taxon>
        <taxon>Methanosuratincolia</taxon>
        <taxon>Candidatus Methanomethylicales</taxon>
        <taxon>Candidatus Methanomethylicaceae</taxon>
        <taxon>Candidatus Methanosuratincola (ex Vanwonterghem et al. 2016)</taxon>
    </lineage>
</organism>
<dbReference type="Gene3D" id="3.40.630.50">
    <property type="entry name" value="AF0625-like"/>
    <property type="match status" value="1"/>
</dbReference>
<comment type="similarity">
    <text evidence="4">Belongs to the DtdA deacylase family.</text>
</comment>
<dbReference type="Gene3D" id="3.40.50.10700">
    <property type="entry name" value="AF0625-like"/>
    <property type="match status" value="1"/>
</dbReference>
<accession>A0A444L5H7</accession>
<keyword evidence="2 4" id="KW-0378">Hydrolase</keyword>
<keyword evidence="1 4" id="KW-0479">Metal-binding</keyword>
<dbReference type="PIRSF" id="PIRSF016210">
    <property type="entry name" value="UCP016210"/>
    <property type="match status" value="1"/>
</dbReference>
<dbReference type="SUPFAM" id="SSF142535">
    <property type="entry name" value="AF0625-like"/>
    <property type="match status" value="1"/>
</dbReference>
<reference evidence="5 6" key="1">
    <citation type="submission" date="2018-12" db="EMBL/GenBank/DDBJ databases">
        <title>The complete genome of the methanogenic archaea of the candidate phylum Verstraetearchaeota, obtained from the metagenome of underground thermal water.</title>
        <authorList>
            <person name="Kadnikov V.V."/>
            <person name="Mardanov A.V."/>
            <person name="Beletsky A.V."/>
            <person name="Karnachuk O.V."/>
            <person name="Ravin N.V."/>
        </authorList>
    </citation>
    <scope>NUCLEOTIDE SEQUENCE [LARGE SCALE GENOMIC DNA]</scope>
    <source>
        <strain evidence="5">Ch88</strain>
    </source>
</reference>
<evidence type="ECO:0000313" key="5">
    <source>
        <dbReference type="EMBL" id="RWX72831.1"/>
    </source>
</evidence>
<gene>
    <name evidence="4" type="primary">dtdA</name>
    <name evidence="5" type="ORF">Metus_0805</name>
</gene>
<dbReference type="HAMAP" id="MF_00562">
    <property type="entry name" value="Deacylase_DtdA"/>
    <property type="match status" value="1"/>
</dbReference>
<dbReference type="PANTHER" id="PTHR34667">
    <property type="entry name" value="D-AMINOACYL-TRNA DEACYLASE"/>
    <property type="match status" value="1"/>
</dbReference>
<evidence type="ECO:0000256" key="1">
    <source>
        <dbReference type="ARBA" id="ARBA00022723"/>
    </source>
</evidence>
<evidence type="ECO:0000256" key="4">
    <source>
        <dbReference type="HAMAP-Rule" id="MF_00562"/>
    </source>
</evidence>
<dbReference type="Proteomes" id="UP000288215">
    <property type="component" value="Unassembled WGS sequence"/>
</dbReference>
<keyword evidence="3 4" id="KW-0862">Zinc</keyword>
<comment type="cofactor">
    <cofactor evidence="4">
        <name>Zn(2+)</name>
        <dbReference type="ChEBI" id="CHEBI:29105"/>
    </cofactor>
    <text evidence="4">Binds 2 Zn(2+) ions per subunit.</text>
</comment>
<comment type="catalytic activity">
    <reaction evidence="4">
        <text>a D-aminoacyl-tRNA + H2O = a tRNA + a D-alpha-amino acid + H(+)</text>
        <dbReference type="Rhea" id="RHEA:13953"/>
        <dbReference type="Rhea" id="RHEA-COMP:10123"/>
        <dbReference type="Rhea" id="RHEA-COMP:10124"/>
        <dbReference type="ChEBI" id="CHEBI:15377"/>
        <dbReference type="ChEBI" id="CHEBI:15378"/>
        <dbReference type="ChEBI" id="CHEBI:59871"/>
        <dbReference type="ChEBI" id="CHEBI:78442"/>
        <dbReference type="ChEBI" id="CHEBI:79333"/>
        <dbReference type="EC" id="3.1.1.96"/>
    </reaction>
</comment>
<dbReference type="GO" id="GO:0019478">
    <property type="term" value="P:D-amino acid catabolic process"/>
    <property type="evidence" value="ECO:0007669"/>
    <property type="project" value="UniProtKB-UniRule"/>
</dbReference>
<name>A0A444L5H7_METS7</name>
<comment type="catalytic activity">
    <reaction evidence="4">
        <text>glycyl-tRNA(Ala) + H2O = tRNA(Ala) + glycine + H(+)</text>
        <dbReference type="Rhea" id="RHEA:53744"/>
        <dbReference type="Rhea" id="RHEA-COMP:9657"/>
        <dbReference type="Rhea" id="RHEA-COMP:13640"/>
        <dbReference type="ChEBI" id="CHEBI:15377"/>
        <dbReference type="ChEBI" id="CHEBI:15378"/>
        <dbReference type="ChEBI" id="CHEBI:57305"/>
        <dbReference type="ChEBI" id="CHEBI:78442"/>
        <dbReference type="ChEBI" id="CHEBI:78522"/>
        <dbReference type="EC" id="3.1.1.96"/>
    </reaction>
</comment>
<dbReference type="PANTHER" id="PTHR34667:SF1">
    <property type="entry name" value="D-AMINOACYL-TRNA DEACYLASE"/>
    <property type="match status" value="1"/>
</dbReference>
<sequence>MKLLIYSAADPAGVNIARHLEAILPFSTSEVGGMPARAHGDLFLVEFDSSLIDLDLRLDGVEWALCLSRHKSSSGKPCLTAHTPGNPGTTAEYGGRPSAVCISNPWLQSSLIRSMRKECDSRGVELQVTVEATHHGPSDLDFPVTFVEIGSDEDSWRDATLGEIVASAVHRSLNNQQRGKVAVGVGGGHYSEKFTKLILDGDFDIGHIVPKYVLCEGFDPNIFRICKERTLGECKYLLVDWKGTPSEAKDCLRSSAPSLGADLIKV</sequence>
<dbReference type="EC" id="3.1.1.96" evidence="4"/>
<dbReference type="GO" id="GO:0008270">
    <property type="term" value="F:zinc ion binding"/>
    <property type="evidence" value="ECO:0007669"/>
    <property type="project" value="UniProtKB-UniRule"/>
</dbReference>
<proteinExistence type="inferred from homology"/>
<dbReference type="AlphaFoldDB" id="A0A444L5H7"/>
<dbReference type="GO" id="GO:0106026">
    <property type="term" value="F:Gly-tRNA(Ala) deacylase activity"/>
    <property type="evidence" value="ECO:0007669"/>
    <property type="project" value="RHEA"/>
</dbReference>
<evidence type="ECO:0000256" key="2">
    <source>
        <dbReference type="ARBA" id="ARBA00022801"/>
    </source>
</evidence>
<comment type="subunit">
    <text evidence="4">Monomer.</text>
</comment>
<protein>
    <recommendedName>
        <fullName evidence="4">D-aminoacyl-tRNA deacylase</fullName>
        <ecNumber evidence="4">3.1.1.96</ecNumber>
    </recommendedName>
</protein>